<dbReference type="KEGG" id="ghi:107937705"/>
<dbReference type="Gene3D" id="3.40.50.2000">
    <property type="entry name" value="Glycogen Phosphorylase B"/>
    <property type="match status" value="2"/>
</dbReference>
<reference evidence="3" key="1">
    <citation type="journal article" date="2020" name="Nat. Genet.">
        <title>Genomic diversifications of five Gossypium allopolyploid species and their impact on cotton improvement.</title>
        <authorList>
            <person name="Chen Z.J."/>
            <person name="Sreedasyam A."/>
            <person name="Ando A."/>
            <person name="Song Q."/>
            <person name="De Santiago L.M."/>
            <person name="Hulse-Kemp A.M."/>
            <person name="Ding M."/>
            <person name="Ye W."/>
            <person name="Kirkbride R.C."/>
            <person name="Jenkins J."/>
            <person name="Plott C."/>
            <person name="Lovell J."/>
            <person name="Lin Y.M."/>
            <person name="Vaughn R."/>
            <person name="Liu B."/>
            <person name="Simpson S."/>
            <person name="Scheffler B.E."/>
            <person name="Wen L."/>
            <person name="Saski C.A."/>
            <person name="Grover C.E."/>
            <person name="Hu G."/>
            <person name="Conover J.L."/>
            <person name="Carlson J.W."/>
            <person name="Shu S."/>
            <person name="Boston L.B."/>
            <person name="Williams M."/>
            <person name="Peterson D.G."/>
            <person name="McGee K."/>
            <person name="Jones D.C."/>
            <person name="Wendel J.F."/>
            <person name="Stelly D.M."/>
            <person name="Grimwood J."/>
            <person name="Schmutz J."/>
        </authorList>
    </citation>
    <scope>NUCLEOTIDE SEQUENCE [LARGE SCALE GENOMIC DNA]</scope>
    <source>
        <strain evidence="3">cv. TM-1</strain>
    </source>
</reference>
<dbReference type="SUPFAM" id="SSF53756">
    <property type="entry name" value="UDP-Glycosyltransferase/glycogen phosphorylase"/>
    <property type="match status" value="1"/>
</dbReference>
<dbReference type="PANTHER" id="PTHR48045:SF20">
    <property type="entry name" value="UDP-RHAMNOSE:RHAMNOSYLTRANSFERASE 1"/>
    <property type="match status" value="1"/>
</dbReference>
<evidence type="ECO:0000313" key="3">
    <source>
        <dbReference type="Proteomes" id="UP000818029"/>
    </source>
</evidence>
<dbReference type="FunFam" id="3.40.50.2000:FF:000037">
    <property type="entry name" value="Glycosyltransferase"/>
    <property type="match status" value="1"/>
</dbReference>
<evidence type="ECO:0000313" key="4">
    <source>
        <dbReference type="RefSeq" id="XP_016726148.1"/>
    </source>
</evidence>
<dbReference type="Pfam" id="PF00201">
    <property type="entry name" value="UDPGT"/>
    <property type="match status" value="1"/>
</dbReference>
<organism evidence="3 4">
    <name type="scientific">Gossypium hirsutum</name>
    <name type="common">Upland cotton</name>
    <name type="synonym">Gossypium mexicanum</name>
    <dbReference type="NCBI Taxonomy" id="3635"/>
    <lineage>
        <taxon>Eukaryota</taxon>
        <taxon>Viridiplantae</taxon>
        <taxon>Streptophyta</taxon>
        <taxon>Embryophyta</taxon>
        <taxon>Tracheophyta</taxon>
        <taxon>Spermatophyta</taxon>
        <taxon>Magnoliopsida</taxon>
        <taxon>eudicotyledons</taxon>
        <taxon>Gunneridae</taxon>
        <taxon>Pentapetalae</taxon>
        <taxon>rosids</taxon>
        <taxon>malvids</taxon>
        <taxon>Malvales</taxon>
        <taxon>Malvaceae</taxon>
        <taxon>Malvoideae</taxon>
        <taxon>Gossypium</taxon>
    </lineage>
</organism>
<dbReference type="OrthoDB" id="5835829at2759"/>
<dbReference type="RefSeq" id="XP_016726148.1">
    <property type="nucleotide sequence ID" value="XM_016870659.2"/>
</dbReference>
<dbReference type="AlphaFoldDB" id="A0A1U8MKV1"/>
<dbReference type="CDD" id="cd03784">
    <property type="entry name" value="GT1_Gtf-like"/>
    <property type="match status" value="1"/>
</dbReference>
<protein>
    <submittedName>
        <fullName evidence="4">UDP-glycosyltransferase 91C1</fullName>
    </submittedName>
</protein>
<dbReference type="InterPro" id="IPR002213">
    <property type="entry name" value="UDP_glucos_trans"/>
</dbReference>
<evidence type="ECO:0000256" key="2">
    <source>
        <dbReference type="ARBA" id="ARBA00022679"/>
    </source>
</evidence>
<keyword evidence="3" id="KW-1185">Reference proteome</keyword>
<dbReference type="GeneID" id="107937705"/>
<comment type="similarity">
    <text evidence="1">Belongs to the UDP-glycosyltransferase family.</text>
</comment>
<dbReference type="PaxDb" id="3635-A0A1U8MKV1"/>
<accession>A0A1U8MKV1</accession>
<dbReference type="PANTHER" id="PTHR48045">
    <property type="entry name" value="UDP-GLYCOSYLTRANSFERASE 72B1"/>
    <property type="match status" value="1"/>
</dbReference>
<dbReference type="GO" id="GO:0035251">
    <property type="term" value="F:UDP-glucosyltransferase activity"/>
    <property type="evidence" value="ECO:0000318"/>
    <property type="project" value="GO_Central"/>
</dbReference>
<reference evidence="4" key="2">
    <citation type="submission" date="2025-08" db="UniProtKB">
        <authorList>
            <consortium name="RefSeq"/>
        </authorList>
    </citation>
    <scope>IDENTIFICATION</scope>
</reference>
<gene>
    <name evidence="4" type="primary">LOC107937705</name>
</gene>
<evidence type="ECO:0000256" key="1">
    <source>
        <dbReference type="ARBA" id="ARBA00009995"/>
    </source>
</evidence>
<name>A0A1U8MKV1_GOSHI</name>
<sequence>MANQLRINLVCFSIFNASSNAFLGSTSEMLGGSRKSPEDFTVVPTWMDYPNNIAFKLHETLSHKECEDIVSDVERYATVLLNCKILTLRTCYEFEPEALRVLSKIHQKPIVPLGLLPPSLSNIEDKGDENWKALKKWLDSKQEKSVFYVALGSEVSLSQQSMHELAFGIEKSGLPFIWVVRKPPLVEEQFAEVMIPPEFEERVSKRGMVLRGWAPQLRILAHSSVGGFLTHCGWSSVIESLGLGKPLILFPGGSADLGLIARLMHWKKVGFEIERNDVDGSFKSDLVATCIKRVMVDPEGEQLRANALAMKEIFGNVELSNKCLDEFTQLIENI</sequence>
<dbReference type="Proteomes" id="UP000818029">
    <property type="component" value="Chromosome A05"/>
</dbReference>
<keyword evidence="2" id="KW-0808">Transferase</keyword>
<proteinExistence type="inferred from homology"/>